<dbReference type="GO" id="GO:0009236">
    <property type="term" value="P:cobalamin biosynthetic process"/>
    <property type="evidence" value="ECO:0007669"/>
    <property type="project" value="UniProtKB-UniRule"/>
</dbReference>
<evidence type="ECO:0000313" key="11">
    <source>
        <dbReference type="EMBL" id="QHA01788.1"/>
    </source>
</evidence>
<comment type="pathway">
    <text evidence="10">Cofactor biosynthesis; adenosylcobalamin biosynthesis.</text>
</comment>
<evidence type="ECO:0000256" key="7">
    <source>
        <dbReference type="ARBA" id="ARBA00023065"/>
    </source>
</evidence>
<dbReference type="PANTHER" id="PTHR38662:SF1">
    <property type="entry name" value="COBALT TRANSPORT PROTEIN CBIN"/>
    <property type="match status" value="1"/>
</dbReference>
<dbReference type="InterPro" id="IPR003705">
    <property type="entry name" value="CbiN"/>
</dbReference>
<keyword evidence="1 10" id="KW-0171">Cobalt transport</keyword>
<dbReference type="Pfam" id="PF02553">
    <property type="entry name" value="CbiN"/>
    <property type="match status" value="1"/>
</dbReference>
<keyword evidence="2 10" id="KW-0813">Transport</keyword>
<comment type="subcellular location">
    <subcellularLocation>
        <location evidence="10">Cell membrane</location>
        <topology evidence="10">Multi-pass membrane protein</topology>
    </subcellularLocation>
</comment>
<keyword evidence="8 10" id="KW-0472">Membrane</keyword>
<dbReference type="PANTHER" id="PTHR38662">
    <property type="entry name" value="COBALT TRANSPORT PROTEIN CBIN"/>
    <property type="match status" value="1"/>
</dbReference>
<evidence type="ECO:0000256" key="10">
    <source>
        <dbReference type="HAMAP-Rule" id="MF_00330"/>
    </source>
</evidence>
<keyword evidence="9 10" id="KW-0170">Cobalt</keyword>
<keyword evidence="4 10" id="KW-0169">Cobalamin biosynthesis</keyword>
<feature type="transmembrane region" description="Helical" evidence="10">
    <location>
        <begin position="77"/>
        <end position="97"/>
    </location>
</feature>
<evidence type="ECO:0000256" key="2">
    <source>
        <dbReference type="ARBA" id="ARBA00022448"/>
    </source>
</evidence>
<accession>A0A857DMH6</accession>
<dbReference type="RefSeq" id="WP_025206231.1">
    <property type="nucleotide sequence ID" value="NZ_CP046996.1"/>
</dbReference>
<organism evidence="11 12">
    <name type="scientific">Dehalobacter restrictus</name>
    <dbReference type="NCBI Taxonomy" id="55583"/>
    <lineage>
        <taxon>Bacteria</taxon>
        <taxon>Bacillati</taxon>
        <taxon>Bacillota</taxon>
        <taxon>Clostridia</taxon>
        <taxon>Eubacteriales</taxon>
        <taxon>Desulfitobacteriaceae</taxon>
        <taxon>Dehalobacter</taxon>
    </lineage>
</organism>
<dbReference type="GO" id="GO:0005886">
    <property type="term" value="C:plasma membrane"/>
    <property type="evidence" value="ECO:0007669"/>
    <property type="project" value="UniProtKB-SubCell"/>
</dbReference>
<gene>
    <name evidence="10" type="primary">cbiN</name>
    <name evidence="11" type="ORF">GQ588_14640</name>
</gene>
<comment type="similarity">
    <text evidence="10">Belongs to the CbiN family.</text>
</comment>
<name>A0A857DMH6_9FIRM</name>
<evidence type="ECO:0000256" key="3">
    <source>
        <dbReference type="ARBA" id="ARBA00022475"/>
    </source>
</evidence>
<dbReference type="NCBIfam" id="TIGR01165">
    <property type="entry name" value="cbiN"/>
    <property type="match status" value="1"/>
</dbReference>
<evidence type="ECO:0000256" key="8">
    <source>
        <dbReference type="ARBA" id="ARBA00023136"/>
    </source>
</evidence>
<proteinExistence type="inferred from homology"/>
<dbReference type="GO" id="GO:0015087">
    <property type="term" value="F:cobalt ion transmembrane transporter activity"/>
    <property type="evidence" value="ECO:0007669"/>
    <property type="project" value="UniProtKB-UniRule"/>
</dbReference>
<evidence type="ECO:0000256" key="6">
    <source>
        <dbReference type="ARBA" id="ARBA00022989"/>
    </source>
</evidence>
<keyword evidence="5 10" id="KW-0812">Transmembrane</keyword>
<evidence type="ECO:0000256" key="4">
    <source>
        <dbReference type="ARBA" id="ARBA00022573"/>
    </source>
</evidence>
<dbReference type="EMBL" id="CP046996">
    <property type="protein sequence ID" value="QHA01788.1"/>
    <property type="molecule type" value="Genomic_DNA"/>
</dbReference>
<keyword evidence="7 10" id="KW-0406">Ion transport</keyword>
<dbReference type="HAMAP" id="MF_00330">
    <property type="entry name" value="CbiN"/>
    <property type="match status" value="1"/>
</dbReference>
<dbReference type="Proteomes" id="UP000430508">
    <property type="component" value="Chromosome"/>
</dbReference>
<evidence type="ECO:0000256" key="5">
    <source>
        <dbReference type="ARBA" id="ARBA00022692"/>
    </source>
</evidence>
<feature type="transmembrane region" description="Helical" evidence="10">
    <location>
        <begin position="12"/>
        <end position="35"/>
    </location>
</feature>
<comment type="subunit">
    <text evidence="10">Forms an energy-coupling factor (ECF) transporter complex composed of an ATP-binding protein (A component, CbiO), a transmembrane protein (T component, CbiQ) and 2 possible substrate-capture proteins (S components, CbiM and CbiN) of unknown stoichimetry.</text>
</comment>
<evidence type="ECO:0000256" key="9">
    <source>
        <dbReference type="ARBA" id="ARBA00023285"/>
    </source>
</evidence>
<reference evidence="11 12" key="1">
    <citation type="submission" date="2019-12" db="EMBL/GenBank/DDBJ databases">
        <title>Sequence classification of anaerobic respiratory reductive dehalogenases: First we see many, then we see few.</title>
        <authorList>
            <person name="Molenda O."/>
            <person name="Puentes Jacome L.A."/>
            <person name="Cao X."/>
            <person name="Nesbo C.L."/>
            <person name="Tang S."/>
            <person name="Morson N."/>
            <person name="Patron J."/>
            <person name="Lomheim L."/>
            <person name="Wishart D.S."/>
            <person name="Edwards E.A."/>
        </authorList>
    </citation>
    <scope>NUCLEOTIDE SEQUENCE [LARGE SCALE GENOMIC DNA]</scope>
    <source>
        <strain evidence="11 12">12DCA</strain>
    </source>
</reference>
<dbReference type="UniPathway" id="UPA00148"/>
<dbReference type="AlphaFoldDB" id="A0A857DMH6"/>
<keyword evidence="6 10" id="KW-1133">Transmembrane helix</keyword>
<evidence type="ECO:0000313" key="12">
    <source>
        <dbReference type="Proteomes" id="UP000430508"/>
    </source>
</evidence>
<sequence>MSVETMKPKNKNRVIITNIILITIVIALAVVPLIVQKNAEFAGADSQAEQAITELNGNYQPWFSPIWEPPSGEIESLLFALQAAVGAGVLGYGLGYLRGRKKKEEPVNNDLHR</sequence>
<protein>
    <recommendedName>
        <fullName evidence="10">Cobalt transport protein CbiN</fullName>
    </recommendedName>
    <alternativeName>
        <fullName evidence="10">Energy-coupling factor transporter probable substrate-capture protein CbiN</fullName>
        <shortName evidence="10">ECF transporter S component CbiN</shortName>
    </alternativeName>
</protein>
<comment type="function">
    <text evidence="10">Part of the energy-coupling factor (ECF) transporter complex CbiMNOQ involved in cobalt import.</text>
</comment>
<evidence type="ECO:0000256" key="1">
    <source>
        <dbReference type="ARBA" id="ARBA00022426"/>
    </source>
</evidence>
<keyword evidence="3 10" id="KW-1003">Cell membrane</keyword>
<dbReference type="NCBIfam" id="NF002780">
    <property type="entry name" value="PRK02898.1"/>
    <property type="match status" value="1"/>
</dbReference>